<reference evidence="4 5" key="1">
    <citation type="submission" date="2014-06" db="EMBL/GenBank/DDBJ databases">
        <title>The Genome of the Aflatoxigenic Filamentous Fungus Aspergillus nomius.</title>
        <authorList>
            <person name="Moore M.G."/>
            <person name="Shannon B.M."/>
            <person name="Brian M.M."/>
        </authorList>
    </citation>
    <scope>NUCLEOTIDE SEQUENCE [LARGE SCALE GENOMIC DNA]</scope>
    <source>
        <strain evidence="4 5">NRRL 13137</strain>
    </source>
</reference>
<accession>A0A0L1J9E5</accession>
<dbReference type="PANTHER" id="PTHR42748:SF7">
    <property type="entry name" value="NMRA LIKE REDOX SENSOR 1-RELATED"/>
    <property type="match status" value="1"/>
</dbReference>
<dbReference type="EMBL" id="JNOM01000055">
    <property type="protein sequence ID" value="KNG88352.1"/>
    <property type="molecule type" value="Genomic_DNA"/>
</dbReference>
<dbReference type="PANTHER" id="PTHR42748">
    <property type="entry name" value="NITROGEN METABOLITE REPRESSION PROTEIN NMRA FAMILY MEMBER"/>
    <property type="match status" value="1"/>
</dbReference>
<evidence type="ECO:0000313" key="4">
    <source>
        <dbReference type="EMBL" id="KNG88352.1"/>
    </source>
</evidence>
<dbReference type="InterPro" id="IPR008030">
    <property type="entry name" value="NmrA-like"/>
</dbReference>
<dbReference type="Gene3D" id="3.40.50.720">
    <property type="entry name" value="NAD(P)-binding Rossmann-like Domain"/>
    <property type="match status" value="1"/>
</dbReference>
<keyword evidence="2" id="KW-0521">NADP</keyword>
<dbReference type="InterPro" id="IPR036291">
    <property type="entry name" value="NAD(P)-bd_dom_sf"/>
</dbReference>
<dbReference type="Proteomes" id="UP000037505">
    <property type="component" value="Unassembled WGS sequence"/>
</dbReference>
<evidence type="ECO:0000313" key="5">
    <source>
        <dbReference type="Proteomes" id="UP000037505"/>
    </source>
</evidence>
<keyword evidence="5" id="KW-1185">Reference proteome</keyword>
<evidence type="ECO:0000259" key="3">
    <source>
        <dbReference type="Pfam" id="PF05368"/>
    </source>
</evidence>
<organism evidence="4 5">
    <name type="scientific">Aspergillus nomiae NRRL (strain ATCC 15546 / NRRL 13137 / CBS 260.88 / M93)</name>
    <dbReference type="NCBI Taxonomy" id="1509407"/>
    <lineage>
        <taxon>Eukaryota</taxon>
        <taxon>Fungi</taxon>
        <taxon>Dikarya</taxon>
        <taxon>Ascomycota</taxon>
        <taxon>Pezizomycotina</taxon>
        <taxon>Eurotiomycetes</taxon>
        <taxon>Eurotiomycetidae</taxon>
        <taxon>Eurotiales</taxon>
        <taxon>Aspergillaceae</taxon>
        <taxon>Aspergillus</taxon>
        <taxon>Aspergillus subgen. Circumdati</taxon>
    </lineage>
</organism>
<dbReference type="GO" id="GO:0005634">
    <property type="term" value="C:nucleus"/>
    <property type="evidence" value="ECO:0007669"/>
    <property type="project" value="TreeGrafter"/>
</dbReference>
<dbReference type="InterPro" id="IPR051164">
    <property type="entry name" value="NmrA-like_oxidored"/>
</dbReference>
<proteinExistence type="inferred from homology"/>
<dbReference type="SUPFAM" id="SSF51735">
    <property type="entry name" value="NAD(P)-binding Rossmann-fold domains"/>
    <property type="match status" value="1"/>
</dbReference>
<evidence type="ECO:0000256" key="1">
    <source>
        <dbReference type="ARBA" id="ARBA00006328"/>
    </source>
</evidence>
<name>A0A0L1J9E5_ASPN3</name>
<evidence type="ECO:0000256" key="2">
    <source>
        <dbReference type="ARBA" id="ARBA00022857"/>
    </source>
</evidence>
<dbReference type="AlphaFoldDB" id="A0A0L1J9E5"/>
<gene>
    <name evidence="4" type="ORF">ANOM_003587</name>
</gene>
<dbReference type="OrthoDB" id="300709at2759"/>
<dbReference type="Pfam" id="PF05368">
    <property type="entry name" value="NmrA"/>
    <property type="match status" value="1"/>
</dbReference>
<dbReference type="RefSeq" id="XP_015409275.1">
    <property type="nucleotide sequence ID" value="XM_015548844.1"/>
</dbReference>
<dbReference type="Gene3D" id="3.90.25.10">
    <property type="entry name" value="UDP-galactose 4-epimerase, domain 1"/>
    <property type="match status" value="1"/>
</dbReference>
<dbReference type="GeneID" id="26805391"/>
<feature type="domain" description="NmrA-like" evidence="3">
    <location>
        <begin position="6"/>
        <end position="305"/>
    </location>
</feature>
<sequence length="337" mass="36483">MAPAVKQITIFGATGLQGSSVVHSLLRDQTSNFKVRAITRDPLSDKSQVLQSLGVEVVRADGWRAHEIQEACSGSWAAFVNTNSDDPIFQNPDGPTEFDLGKSIVDGIVAANVRILVLSSMRPAAEATGGKMHIKTMDMKARIEEYARGTGCFDAVCSIHAGWYYELFLSDIMAQVHQGFPYYPDAEGFLSLHLPRWGDNDAAPFIAIADDFGDLVHGILLDPHKWKDQNIQAVSEARSLEEFVAIFSKATGKKARYVPLPSWKSLGEGVAEMEDARLLFAYGELTGGRYFGVEPSSTATARKLKKLAATAQGKDGASAELTSLASFFAANFGPSSK</sequence>
<comment type="similarity">
    <text evidence="1">Belongs to the NmrA-type oxidoreductase family.</text>
</comment>
<comment type="caution">
    <text evidence="4">The sequence shown here is derived from an EMBL/GenBank/DDBJ whole genome shotgun (WGS) entry which is preliminary data.</text>
</comment>
<protein>
    <submittedName>
        <fullName evidence="4">Putative hscarg dehydrogenase</fullName>
    </submittedName>
</protein>
<dbReference type="STRING" id="1509407.A0A0L1J9E5"/>